<sequence length="65" mass="7470">MTQKRNFYSSVPGSRLRSLAKSVRDYSKPTLNEIVKKTRTSLNNAKPSEWIKIISTPMGGMRKRK</sequence>
<name>A0A1H4ACE2_XYLRU</name>
<accession>A0A1H4ACE2</accession>
<proteinExistence type="predicted"/>
<evidence type="ECO:0000313" key="1">
    <source>
        <dbReference type="EMBL" id="SEA33649.1"/>
    </source>
</evidence>
<organism evidence="1 2">
    <name type="scientific">Xylanibacter ruminicola</name>
    <name type="common">Prevotella ruminicola</name>
    <dbReference type="NCBI Taxonomy" id="839"/>
    <lineage>
        <taxon>Bacteria</taxon>
        <taxon>Pseudomonadati</taxon>
        <taxon>Bacteroidota</taxon>
        <taxon>Bacteroidia</taxon>
        <taxon>Bacteroidales</taxon>
        <taxon>Prevotellaceae</taxon>
        <taxon>Xylanibacter</taxon>
    </lineage>
</organism>
<gene>
    <name evidence="1" type="ORF">SAMN05216462_1155</name>
</gene>
<protein>
    <submittedName>
        <fullName evidence="1">Uncharacterized protein</fullName>
    </submittedName>
</protein>
<dbReference type="AlphaFoldDB" id="A0A1H4ACE2"/>
<dbReference type="Proteomes" id="UP000182257">
    <property type="component" value="Unassembled WGS sequence"/>
</dbReference>
<dbReference type="EMBL" id="FNRF01000002">
    <property type="protein sequence ID" value="SEA33649.1"/>
    <property type="molecule type" value="Genomic_DNA"/>
</dbReference>
<reference evidence="1 2" key="1">
    <citation type="submission" date="2016-10" db="EMBL/GenBank/DDBJ databases">
        <authorList>
            <person name="de Groot N.N."/>
        </authorList>
    </citation>
    <scope>NUCLEOTIDE SEQUENCE [LARGE SCALE GENOMIC DNA]</scope>
    <source>
        <strain evidence="1 2">D31d</strain>
    </source>
</reference>
<evidence type="ECO:0000313" key="2">
    <source>
        <dbReference type="Proteomes" id="UP000182257"/>
    </source>
</evidence>